<dbReference type="GeneID" id="56060397"/>
<keyword evidence="3" id="KW-0547">Nucleotide-binding</keyword>
<dbReference type="InterPro" id="IPR027417">
    <property type="entry name" value="P-loop_NTPase"/>
</dbReference>
<feature type="domain" description="CDC48" evidence="6">
    <location>
        <begin position="104"/>
        <end position="167"/>
    </location>
</feature>
<evidence type="ECO:0000259" key="7">
    <source>
        <dbReference type="SMART" id="SM01073"/>
    </source>
</evidence>
<dbReference type="Pfam" id="PF02933">
    <property type="entry name" value="CDC48_2"/>
    <property type="match status" value="1"/>
</dbReference>
<keyword evidence="4" id="KW-0067">ATP-binding</keyword>
<dbReference type="FunFam" id="3.40.50.300:FF:000012">
    <property type="entry name" value="Transitional endoplasmic reticulum ATPase"/>
    <property type="match status" value="1"/>
</dbReference>
<dbReference type="InterPro" id="IPR003960">
    <property type="entry name" value="ATPase_AAA_CS"/>
</dbReference>
<dbReference type="PANTHER" id="PTHR23077:SF171">
    <property type="entry name" value="NUCLEAR VALOSIN-CONTAINING PROTEIN-LIKE"/>
    <property type="match status" value="1"/>
</dbReference>
<dbReference type="InterPro" id="IPR004201">
    <property type="entry name" value="Cdc48_dom2"/>
</dbReference>
<name>A0A7D5M0J5_9ARCH</name>
<dbReference type="PROSITE" id="PS00674">
    <property type="entry name" value="AAA"/>
    <property type="match status" value="2"/>
</dbReference>
<sequence length="728" mass="80402">MSQNALSLKVLEAYTRDVGRGVARIDYDSMDTLNASTGDVIEIKGKRRTVAKCLPLYPSDEGKGIIRIDGLGRNNSGIAIGDTISVRKIKAVAAEKVVVAPLEAIPPIDERYLADALESVPLIKGDNVMVPYFGGRLTFQVIGVNPAADAVLVTQKTVFHIAEKGETLRGVPQVTYEDIGGISNEIKKVREMIELPLRHPEIFEKLGIEAPKGVLLYGPPGTGKTLLAKAVANESQAHFISISGPEIMSKFYGESEARLREIFKEAREKAPSIIFVDEIDSIAPKREEVTGEVERRVVSQMLSLMDGLESRGKVIVISATNRPNAIDPALRRPGRFDREIEIKVPDKKGRKDILAIHSRNMPLSDDVNMEKISAVSHGYVGADLEYLCKEAAMKCLRRLLPVLNLEEEKLPPETLDKLIVNHEDFQKALIEVTPSGMREVFIENPDVKWEDVGGLEEVKRELQEAVEWPMKYPGLYDKLGHSMPRGILLHGPSGTGKTLLAKAVATQSEANFVSVRGPELLSKWVGESERGIREIFKRARQSAPCVVFFDEIDSIAPIRGAGGETAVTERVVSQLLTELDGMENMHGVIVLAATNRADMIDPALLRPGRFDKIIQIPLPDKESRKSILKINAEKIPFISDESDPQHVNFDKLSELTDGLSGADTASIANTAVSLVIHEFLDKNPDVKDIEKKDVDAKVTMKHFEEAVKKVREQKDLKIGEKLVASYYR</sequence>
<dbReference type="FunFam" id="2.40.40.20:FF:000007">
    <property type="entry name" value="AAA family ATPase"/>
    <property type="match status" value="1"/>
</dbReference>
<keyword evidence="2" id="KW-0677">Repeat</keyword>
<dbReference type="InterPro" id="IPR003338">
    <property type="entry name" value="CDC4_N-term_subdom"/>
</dbReference>
<dbReference type="Gene3D" id="1.10.8.60">
    <property type="match status" value="2"/>
</dbReference>
<dbReference type="GO" id="GO:0005524">
    <property type="term" value="F:ATP binding"/>
    <property type="evidence" value="ECO:0007669"/>
    <property type="project" value="UniProtKB-KW"/>
</dbReference>
<feature type="domain" description="AAA+ ATPase" evidence="5">
    <location>
        <begin position="210"/>
        <end position="346"/>
    </location>
</feature>
<dbReference type="InterPro" id="IPR009010">
    <property type="entry name" value="Asp_de-COase-like_dom_sf"/>
</dbReference>
<dbReference type="Gene3D" id="2.40.40.20">
    <property type="match status" value="1"/>
</dbReference>
<dbReference type="EMBL" id="CP026994">
    <property type="protein sequence ID" value="QLH03986.1"/>
    <property type="molecule type" value="Genomic_DNA"/>
</dbReference>
<evidence type="ECO:0000313" key="9">
    <source>
        <dbReference type="Proteomes" id="UP000509441"/>
    </source>
</evidence>
<dbReference type="Gene3D" id="3.40.50.300">
    <property type="entry name" value="P-loop containing nucleotide triphosphate hydrolases"/>
    <property type="match status" value="2"/>
</dbReference>
<dbReference type="SUPFAM" id="SSF54585">
    <property type="entry name" value="Cdc48 domain 2-like"/>
    <property type="match status" value="1"/>
</dbReference>
<accession>A0A7D5M0J5</accession>
<feature type="domain" description="CDC48 N-terminal subdomain" evidence="7">
    <location>
        <begin position="7"/>
        <end position="92"/>
    </location>
</feature>
<dbReference type="Pfam" id="PF00004">
    <property type="entry name" value="AAA"/>
    <property type="match status" value="2"/>
</dbReference>
<dbReference type="FunFam" id="3.40.50.300:FF:000018">
    <property type="entry name" value="Cell division control 48"/>
    <property type="match status" value="1"/>
</dbReference>
<evidence type="ECO:0000313" key="8">
    <source>
        <dbReference type="EMBL" id="QLH03986.1"/>
    </source>
</evidence>
<evidence type="ECO:0000259" key="5">
    <source>
        <dbReference type="SMART" id="SM00382"/>
    </source>
</evidence>
<dbReference type="PROSITE" id="PS50890">
    <property type="entry name" value="PUA"/>
    <property type="match status" value="1"/>
</dbReference>
<dbReference type="RefSeq" id="WP_179362847.1">
    <property type="nucleotide sequence ID" value="NZ_CP026994.1"/>
</dbReference>
<dbReference type="OrthoDB" id="77269at2157"/>
<dbReference type="CDD" id="cd19511">
    <property type="entry name" value="RecA-like_CDC48_r2-like"/>
    <property type="match status" value="1"/>
</dbReference>
<comment type="similarity">
    <text evidence="1">Belongs to the AAA ATPase family. CDC48 subfamily.</text>
</comment>
<feature type="domain" description="AAA+ ATPase" evidence="5">
    <location>
        <begin position="483"/>
        <end position="620"/>
    </location>
</feature>
<keyword evidence="9" id="KW-1185">Reference proteome</keyword>
<dbReference type="FunFam" id="1.10.8.60:FF:000057">
    <property type="entry name" value="AAA family ATPase, CDC48 subfamily"/>
    <property type="match status" value="1"/>
</dbReference>
<dbReference type="InterPro" id="IPR029067">
    <property type="entry name" value="CDC48_domain_2-like_sf"/>
</dbReference>
<dbReference type="Proteomes" id="UP000509441">
    <property type="component" value="Chromosome"/>
</dbReference>
<dbReference type="Pfam" id="PF17862">
    <property type="entry name" value="AAA_lid_3"/>
    <property type="match status" value="1"/>
</dbReference>
<dbReference type="InterPro" id="IPR003593">
    <property type="entry name" value="AAA+_ATPase"/>
</dbReference>
<dbReference type="PANTHER" id="PTHR23077">
    <property type="entry name" value="AAA-FAMILY ATPASE"/>
    <property type="match status" value="1"/>
</dbReference>
<dbReference type="GO" id="GO:0016887">
    <property type="term" value="F:ATP hydrolysis activity"/>
    <property type="evidence" value="ECO:0007669"/>
    <property type="project" value="InterPro"/>
</dbReference>
<proteinExistence type="inferred from homology"/>
<dbReference type="InterPro" id="IPR041569">
    <property type="entry name" value="AAA_lid_3"/>
</dbReference>
<reference evidence="8 9" key="1">
    <citation type="submission" date="2018-02" db="EMBL/GenBank/DDBJ databases">
        <title>Complete genome of Nitrosopumilus oxyclinae HCE1.</title>
        <authorList>
            <person name="Qin W."/>
            <person name="Zheng Y."/>
            <person name="Stahl D.A."/>
        </authorList>
    </citation>
    <scope>NUCLEOTIDE SEQUENCE [LARGE SCALE GENOMIC DNA]</scope>
    <source>
        <strain evidence="8 9">HCE1</strain>
    </source>
</reference>
<evidence type="ECO:0000256" key="1">
    <source>
        <dbReference type="ARBA" id="ARBA00009833"/>
    </source>
</evidence>
<evidence type="ECO:0000259" key="6">
    <source>
        <dbReference type="SMART" id="SM01072"/>
    </source>
</evidence>
<dbReference type="InterPro" id="IPR003959">
    <property type="entry name" value="ATPase_AAA_core"/>
</dbReference>
<evidence type="ECO:0000256" key="2">
    <source>
        <dbReference type="ARBA" id="ARBA00022737"/>
    </source>
</evidence>
<dbReference type="SMART" id="SM01073">
    <property type="entry name" value="CDC48_N"/>
    <property type="match status" value="1"/>
</dbReference>
<dbReference type="AlphaFoldDB" id="A0A7D5M0J5"/>
<dbReference type="KEGG" id="nox:C5F49_00595"/>
<dbReference type="GO" id="GO:0005737">
    <property type="term" value="C:cytoplasm"/>
    <property type="evidence" value="ECO:0007669"/>
    <property type="project" value="UniProtKB-ARBA"/>
</dbReference>
<gene>
    <name evidence="8" type="ORF">C5F49_00595</name>
</gene>
<dbReference type="SMART" id="SM01072">
    <property type="entry name" value="CDC48_2"/>
    <property type="match status" value="1"/>
</dbReference>
<dbReference type="NCBIfam" id="TIGR01243">
    <property type="entry name" value="CDC48"/>
    <property type="match status" value="1"/>
</dbReference>
<protein>
    <submittedName>
        <fullName evidence="8">AAA family ATPase</fullName>
    </submittedName>
</protein>
<dbReference type="SMART" id="SM00382">
    <property type="entry name" value="AAA"/>
    <property type="match status" value="2"/>
</dbReference>
<dbReference type="Pfam" id="PF02359">
    <property type="entry name" value="CDC48_N"/>
    <property type="match status" value="1"/>
</dbReference>
<dbReference type="InterPro" id="IPR050168">
    <property type="entry name" value="AAA_ATPase_domain"/>
</dbReference>
<dbReference type="SUPFAM" id="SSF52540">
    <property type="entry name" value="P-loop containing nucleoside triphosphate hydrolases"/>
    <property type="match status" value="2"/>
</dbReference>
<dbReference type="InterPro" id="IPR005938">
    <property type="entry name" value="AAA_ATPase_CDC48"/>
</dbReference>
<dbReference type="Gene3D" id="3.10.330.10">
    <property type="match status" value="1"/>
</dbReference>
<evidence type="ECO:0000256" key="3">
    <source>
        <dbReference type="ARBA" id="ARBA00022741"/>
    </source>
</evidence>
<dbReference type="SUPFAM" id="SSF50692">
    <property type="entry name" value="ADC-like"/>
    <property type="match status" value="1"/>
</dbReference>
<organism evidence="8 9">
    <name type="scientific">Nitrosopumilus oxyclinae</name>
    <dbReference type="NCBI Taxonomy" id="1959104"/>
    <lineage>
        <taxon>Archaea</taxon>
        <taxon>Nitrososphaerota</taxon>
        <taxon>Nitrososphaeria</taxon>
        <taxon>Nitrosopumilales</taxon>
        <taxon>Nitrosopumilaceae</taxon>
        <taxon>Nitrosopumilus</taxon>
    </lineage>
</organism>
<evidence type="ECO:0000256" key="4">
    <source>
        <dbReference type="ARBA" id="ARBA00022840"/>
    </source>
</evidence>